<evidence type="ECO:0000313" key="1">
    <source>
        <dbReference type="EMBL" id="KAK4748853.1"/>
    </source>
</evidence>
<gene>
    <name evidence="1" type="ORF">SAY87_015439</name>
</gene>
<keyword evidence="2" id="KW-1185">Reference proteome</keyword>
<proteinExistence type="predicted"/>
<evidence type="ECO:0000313" key="2">
    <source>
        <dbReference type="Proteomes" id="UP001345219"/>
    </source>
</evidence>
<name>A0AAN7JM86_9MYRT</name>
<sequence length="94" mass="9965">MPVGLLQSSELDASRILKSFNGPAAEDDKFLSDPGTMAVFMFTFNMPSVTPFGVCLDGRGGIKPESHQDLTQFGPAPGVARVRVQGDPGGLQKK</sequence>
<reference evidence="1 2" key="1">
    <citation type="journal article" date="2023" name="Hortic Res">
        <title>Pangenome of water caltrop reveals structural variations and asymmetric subgenome divergence after allopolyploidization.</title>
        <authorList>
            <person name="Zhang X."/>
            <person name="Chen Y."/>
            <person name="Wang L."/>
            <person name="Yuan Y."/>
            <person name="Fang M."/>
            <person name="Shi L."/>
            <person name="Lu R."/>
            <person name="Comes H.P."/>
            <person name="Ma Y."/>
            <person name="Chen Y."/>
            <person name="Huang G."/>
            <person name="Zhou Y."/>
            <person name="Zheng Z."/>
            <person name="Qiu Y."/>
        </authorList>
    </citation>
    <scope>NUCLEOTIDE SEQUENCE [LARGE SCALE GENOMIC DNA]</scope>
    <source>
        <tissue evidence="1">Roots</tissue>
    </source>
</reference>
<organism evidence="1 2">
    <name type="scientific">Trapa incisa</name>
    <dbReference type="NCBI Taxonomy" id="236973"/>
    <lineage>
        <taxon>Eukaryota</taxon>
        <taxon>Viridiplantae</taxon>
        <taxon>Streptophyta</taxon>
        <taxon>Embryophyta</taxon>
        <taxon>Tracheophyta</taxon>
        <taxon>Spermatophyta</taxon>
        <taxon>Magnoliopsida</taxon>
        <taxon>eudicotyledons</taxon>
        <taxon>Gunneridae</taxon>
        <taxon>Pentapetalae</taxon>
        <taxon>rosids</taxon>
        <taxon>malvids</taxon>
        <taxon>Myrtales</taxon>
        <taxon>Lythraceae</taxon>
        <taxon>Trapa</taxon>
    </lineage>
</organism>
<protein>
    <submittedName>
        <fullName evidence="1">Uncharacterized protein</fullName>
    </submittedName>
</protein>
<comment type="caution">
    <text evidence="1">The sequence shown here is derived from an EMBL/GenBank/DDBJ whole genome shotgun (WGS) entry which is preliminary data.</text>
</comment>
<dbReference type="Proteomes" id="UP001345219">
    <property type="component" value="Chromosome 12"/>
</dbReference>
<accession>A0AAN7JM86</accession>
<dbReference type="AlphaFoldDB" id="A0AAN7JM86"/>
<dbReference type="EMBL" id="JAXIOK010000019">
    <property type="protein sequence ID" value="KAK4748853.1"/>
    <property type="molecule type" value="Genomic_DNA"/>
</dbReference>